<evidence type="ECO:0000313" key="5">
    <source>
        <dbReference type="Proteomes" id="UP001164790"/>
    </source>
</evidence>
<dbReference type="EMBL" id="CP107523">
    <property type="protein sequence ID" value="UYN56049.1"/>
    <property type="molecule type" value="Genomic_DNA"/>
</dbReference>
<name>A0A4Q1TQ16_9LACO</name>
<dbReference type="RefSeq" id="WP_129302289.1">
    <property type="nucleotide sequence ID" value="NZ_CP074378.1"/>
</dbReference>
<keyword evidence="5" id="KW-1185">Reference proteome</keyword>
<dbReference type="Proteomes" id="UP001164790">
    <property type="component" value="Chromosome"/>
</dbReference>
<protein>
    <submittedName>
        <fullName evidence="2">Abortive infection protein</fullName>
    </submittedName>
    <submittedName>
        <fullName evidence="3">Type IV toxin-antitoxin system AbiEi family antitoxin domain-containing protein</fullName>
    </submittedName>
</protein>
<dbReference type="InterPro" id="IPR025159">
    <property type="entry name" value="AbiEi_N"/>
</dbReference>
<evidence type="ECO:0000259" key="1">
    <source>
        <dbReference type="Pfam" id="PF13338"/>
    </source>
</evidence>
<organism evidence="2 4">
    <name type="scientific">Lacticaseibacillus chiayiensis</name>
    <dbReference type="NCBI Taxonomy" id="2100821"/>
    <lineage>
        <taxon>Bacteria</taxon>
        <taxon>Bacillati</taxon>
        <taxon>Bacillota</taxon>
        <taxon>Bacilli</taxon>
        <taxon>Lactobacillales</taxon>
        <taxon>Lactobacillaceae</taxon>
        <taxon>Lacticaseibacillus</taxon>
    </lineage>
</organism>
<reference evidence="3" key="2">
    <citation type="submission" date="2022-10" db="EMBL/GenBank/DDBJ databases">
        <title>Comparative genomic analysis and in-vitro probiotic properties of the potential probiotic L. chiayiensis AACE 3.</title>
        <authorList>
            <person name="Kang X."/>
        </authorList>
    </citation>
    <scope>NUCLEOTIDE SEQUENCE</scope>
    <source>
        <strain evidence="3">AACE 3</strain>
    </source>
</reference>
<feature type="domain" description="AbiEi antitoxin N-terminal" evidence="1">
    <location>
        <begin position="5"/>
        <end position="49"/>
    </location>
</feature>
<dbReference type="EMBL" id="MSSM01000027">
    <property type="protein sequence ID" value="RXT20754.1"/>
    <property type="molecule type" value="Genomic_DNA"/>
</dbReference>
<dbReference type="AlphaFoldDB" id="A0A4Q1TQ16"/>
<dbReference type="Proteomes" id="UP000290475">
    <property type="component" value="Unassembled WGS sequence"/>
</dbReference>
<evidence type="ECO:0000313" key="2">
    <source>
        <dbReference type="EMBL" id="RXT20754.1"/>
    </source>
</evidence>
<evidence type="ECO:0000313" key="4">
    <source>
        <dbReference type="Proteomes" id="UP000290475"/>
    </source>
</evidence>
<evidence type="ECO:0000313" key="3">
    <source>
        <dbReference type="EMBL" id="UYN56049.1"/>
    </source>
</evidence>
<accession>A0A4Q1TQ16</accession>
<gene>
    <name evidence="2" type="ORF">BVJ53_09945</name>
    <name evidence="3" type="ORF">OFW50_11290</name>
</gene>
<sequence>MQLDAISELLHANNGQVTRRQIDQAGIDPHILGELTRAGKLERVDRGVYIDPAIFEDNMYILQYRFRKGIYFKDTALFLHDMTDRAPGTYEMNFPQNYHPTKINQYPVKVYRQNLAWYELGAELVKSPGQHLVRTYNVERTLCDILRTRDRSDAETIQQAMVSFSRMKNKNLHRLSEYADIFNVKDQIRTYMEVLL</sequence>
<dbReference type="Pfam" id="PF13338">
    <property type="entry name" value="AbiEi_4"/>
    <property type="match status" value="1"/>
</dbReference>
<reference evidence="2 4" key="1">
    <citation type="submission" date="2017-01" db="EMBL/GenBank/DDBJ databases">
        <title>Lactobacillus chiayiensis sp. nov., a lactic acid bacterium isolated from compost.</title>
        <authorList>
            <person name="Huang C.-H."/>
        </authorList>
    </citation>
    <scope>NUCLEOTIDE SEQUENCE [LARGE SCALE GENOMIC DNA]</scope>
    <source>
        <strain evidence="2">Chh01</strain>
        <strain evidence="4">chh01</strain>
    </source>
</reference>
<proteinExistence type="predicted"/>